<evidence type="ECO:0000313" key="6">
    <source>
        <dbReference type="EMBL" id="CAG5129813.1"/>
    </source>
</evidence>
<name>A0A8S3ZK07_9EUPU</name>
<organism evidence="6 7">
    <name type="scientific">Candidula unifasciata</name>
    <dbReference type="NCBI Taxonomy" id="100452"/>
    <lineage>
        <taxon>Eukaryota</taxon>
        <taxon>Metazoa</taxon>
        <taxon>Spiralia</taxon>
        <taxon>Lophotrochozoa</taxon>
        <taxon>Mollusca</taxon>
        <taxon>Gastropoda</taxon>
        <taxon>Heterobranchia</taxon>
        <taxon>Euthyneura</taxon>
        <taxon>Panpulmonata</taxon>
        <taxon>Eupulmonata</taxon>
        <taxon>Stylommatophora</taxon>
        <taxon>Helicina</taxon>
        <taxon>Helicoidea</taxon>
        <taxon>Geomitridae</taxon>
        <taxon>Candidula</taxon>
    </lineage>
</organism>
<keyword evidence="2" id="KW-0732">Signal</keyword>
<dbReference type="SUPFAM" id="SSF56300">
    <property type="entry name" value="Metallo-dependent phosphatases"/>
    <property type="match status" value="1"/>
</dbReference>
<evidence type="ECO:0000256" key="1">
    <source>
        <dbReference type="ARBA" id="ARBA00006654"/>
    </source>
</evidence>
<dbReference type="SUPFAM" id="SSF55816">
    <property type="entry name" value="5'-nucleotidase (syn. UDP-sugar hydrolase), C-terminal domain"/>
    <property type="match status" value="1"/>
</dbReference>
<dbReference type="GO" id="GO:0000166">
    <property type="term" value="F:nucleotide binding"/>
    <property type="evidence" value="ECO:0007669"/>
    <property type="project" value="UniProtKB-KW"/>
</dbReference>
<reference evidence="6" key="1">
    <citation type="submission" date="2021-04" db="EMBL/GenBank/DDBJ databases">
        <authorList>
            <consortium name="Molecular Ecology Group"/>
        </authorList>
    </citation>
    <scope>NUCLEOTIDE SEQUENCE</scope>
</reference>
<evidence type="ECO:0000259" key="4">
    <source>
        <dbReference type="Pfam" id="PF00149"/>
    </source>
</evidence>
<proteinExistence type="inferred from homology"/>
<evidence type="ECO:0000313" key="7">
    <source>
        <dbReference type="Proteomes" id="UP000678393"/>
    </source>
</evidence>
<keyword evidence="3" id="KW-0378">Hydrolase</keyword>
<dbReference type="InterPro" id="IPR041821">
    <property type="entry name" value="CG11883_N"/>
</dbReference>
<protein>
    <submittedName>
        <fullName evidence="6">Uncharacterized protein</fullName>
    </submittedName>
</protein>
<dbReference type="Pfam" id="PF02872">
    <property type="entry name" value="5_nucleotid_C"/>
    <property type="match status" value="1"/>
</dbReference>
<keyword evidence="3" id="KW-0547">Nucleotide-binding</keyword>
<comment type="caution">
    <text evidence="6">The sequence shown here is derived from an EMBL/GenBank/DDBJ whole genome shotgun (WGS) entry which is preliminary data.</text>
</comment>
<dbReference type="InterPro" id="IPR004843">
    <property type="entry name" value="Calcineurin-like_PHP"/>
</dbReference>
<evidence type="ECO:0000259" key="5">
    <source>
        <dbReference type="Pfam" id="PF02872"/>
    </source>
</evidence>
<dbReference type="GO" id="GO:0009166">
    <property type="term" value="P:nucleotide catabolic process"/>
    <property type="evidence" value="ECO:0007669"/>
    <property type="project" value="InterPro"/>
</dbReference>
<dbReference type="AlphaFoldDB" id="A0A8S3ZK07"/>
<evidence type="ECO:0000256" key="3">
    <source>
        <dbReference type="RuleBase" id="RU362119"/>
    </source>
</evidence>
<feature type="domain" description="Calcineurin-like phosphoesterase" evidence="4">
    <location>
        <begin position="4"/>
        <end position="208"/>
    </location>
</feature>
<feature type="domain" description="5'-Nucleotidase C-terminal" evidence="5">
    <location>
        <begin position="280"/>
        <end position="435"/>
    </location>
</feature>
<dbReference type="InterPro" id="IPR008334">
    <property type="entry name" value="5'-Nucleotdase_C"/>
</dbReference>
<dbReference type="Proteomes" id="UP000678393">
    <property type="component" value="Unassembled WGS sequence"/>
</dbReference>
<dbReference type="InterPro" id="IPR036907">
    <property type="entry name" value="5'-Nucleotdase_C_sf"/>
</dbReference>
<dbReference type="Gene3D" id="3.90.780.10">
    <property type="entry name" value="5'-Nucleotidase, C-terminal domain"/>
    <property type="match status" value="1"/>
</dbReference>
<gene>
    <name evidence="6" type="ORF">CUNI_LOCUS15371</name>
</gene>
<keyword evidence="7" id="KW-1185">Reference proteome</keyword>
<sequence length="578" mass="64947">MALTILHFNDVYNIDEQRDEPRGGAARMKSYIQSQQQFQPLVLFSGDALNPSLMSIFFKGEQMIPVLNELGVAAAVYGNHDFDFGVDHLEDMAEQCKFPWLLSNVNDMVNNEPLAQGQTHAIIEHAGIKIGIMGLVEKEWIDTLSTLDPADVLFSDFVEVGKDLAMVLRRSGAQLVIALTHMRVPNDEKLAEDVDGIDLILGGHDHDYEIIQVKDKYVIKSGTDFRNMSKLTLTKNENQSWDVAIERVDLTSSIPEDEQMKKLVSEKLASVDEKMDTYLGHMNVEMDGRFSSIRTQETNLGNFITDAILTATKADCALLNSGTLRSDRIHPKGDFTIRDLLTILPMVDSLVVIKVTGAQLLEALENSVSKYPVKEGRFPQVAGISFGFDPTKPPGKRVGHELVKVQDEYIDPDKEYLLATKEYLAQGKDGYDVFKNCPIVVASEQCPALSTVVQNHFEAVQIFLGEKHCKSGHRQSLVSLKRREEFIRQLSVDNSKKKLNKLVRQESIQGLEAEQCYLTPRVEGRIYILTEEDIVVNPESHCRNKRLPPWTFDCQSSYSKHASLRLSIAADVCHRPLL</sequence>
<dbReference type="InterPro" id="IPR029052">
    <property type="entry name" value="Metallo-depent_PP-like"/>
</dbReference>
<dbReference type="EMBL" id="CAJHNH020003688">
    <property type="protein sequence ID" value="CAG5129813.1"/>
    <property type="molecule type" value="Genomic_DNA"/>
</dbReference>
<dbReference type="PANTHER" id="PTHR11575">
    <property type="entry name" value="5'-NUCLEOTIDASE-RELATED"/>
    <property type="match status" value="1"/>
</dbReference>
<dbReference type="GO" id="GO:0016787">
    <property type="term" value="F:hydrolase activity"/>
    <property type="evidence" value="ECO:0007669"/>
    <property type="project" value="UniProtKB-KW"/>
</dbReference>
<dbReference type="PRINTS" id="PR01607">
    <property type="entry name" value="APYRASEFAMLY"/>
</dbReference>
<comment type="similarity">
    <text evidence="1 3">Belongs to the 5'-nucleotidase family.</text>
</comment>
<dbReference type="OrthoDB" id="10252235at2759"/>
<dbReference type="InterPro" id="IPR006179">
    <property type="entry name" value="5_nucleotidase/apyrase"/>
</dbReference>
<accession>A0A8S3ZK07</accession>
<dbReference type="PANTHER" id="PTHR11575:SF48">
    <property type="entry name" value="5'-NUCLEOTIDASE"/>
    <property type="match status" value="1"/>
</dbReference>
<dbReference type="CDD" id="cd07406">
    <property type="entry name" value="MPP_CG11883_N"/>
    <property type="match status" value="1"/>
</dbReference>
<evidence type="ECO:0000256" key="2">
    <source>
        <dbReference type="ARBA" id="ARBA00022729"/>
    </source>
</evidence>
<dbReference type="Pfam" id="PF00149">
    <property type="entry name" value="Metallophos"/>
    <property type="match status" value="1"/>
</dbReference>
<dbReference type="Gene3D" id="3.60.21.10">
    <property type="match status" value="1"/>
</dbReference>